<dbReference type="PANTHER" id="PTHR11164:SF0">
    <property type="entry name" value="GLUTAMATE--CYSTEINE LIGASE CATALYTIC SUBUNIT"/>
    <property type="match status" value="1"/>
</dbReference>
<evidence type="ECO:0000313" key="12">
    <source>
        <dbReference type="Proteomes" id="UP000664169"/>
    </source>
</evidence>
<dbReference type="InterPro" id="IPR014746">
    <property type="entry name" value="Gln_synth/guanido_kin_cat_dom"/>
</dbReference>
<evidence type="ECO:0000256" key="3">
    <source>
        <dbReference type="ARBA" id="ARBA00012220"/>
    </source>
</evidence>
<dbReference type="Gene3D" id="3.30.590.50">
    <property type="match status" value="1"/>
</dbReference>
<dbReference type="Proteomes" id="UP000664169">
    <property type="component" value="Unassembled WGS sequence"/>
</dbReference>
<dbReference type="EC" id="6.3.2.2" evidence="3 10"/>
<dbReference type="AlphaFoldDB" id="A0A8H3HWM2"/>
<evidence type="ECO:0000313" key="11">
    <source>
        <dbReference type="EMBL" id="CAF9905467.1"/>
    </source>
</evidence>
<dbReference type="GO" id="GO:0005524">
    <property type="term" value="F:ATP binding"/>
    <property type="evidence" value="ECO:0007669"/>
    <property type="project" value="UniProtKB-UniRule"/>
</dbReference>
<evidence type="ECO:0000256" key="10">
    <source>
        <dbReference type="RuleBase" id="RU367135"/>
    </source>
</evidence>
<reference evidence="11" key="1">
    <citation type="submission" date="2021-03" db="EMBL/GenBank/DDBJ databases">
        <authorList>
            <person name="Tagirdzhanova G."/>
        </authorList>
    </citation>
    <scope>NUCLEOTIDE SEQUENCE</scope>
</reference>
<sequence length="529" mass="59568">MGANGVSEDDQQLQLQLRHLKTLIDLWPGFIRVTYDKVTWGDEVEYILVNVDRTNGEVDLSPRNDELLAILDRDYPGVFEHEAYQYMVESNPKDPFGIELADLASVEGDMKKRRDIISSLLKQNEEVLTLTVLPIEGKDHYGHLISNKSRYHDLIKKSERIAADQYGMEINEASMFLDDHIHAAGVCGLQVTISASDYKKACWINDQLIPLGPLMLALTAATPAVNGKMIDSDTRWYVHGELTDDRNAQQRNDERGIPPRISTATHYLQNDAMNDRNIHAPAQFVESLIKAGLENAAAEYFAHVLTRNALLDTTGKESDDALRGHLTTFCPHVRIKIPEDKIPWRVEFRPMECQPSDFENAAFAVSLVMIQQAVLSKIDIQIPMTTIEENMKKANMKNAVLEQEFWFFAKGHFEGLATLDGIFNGIDNRWPGFIPLTKSWINNKQQQQSSKQTGTDTLPPPAEVITHYLNFVSARASGAASTPARWIRTLIESEGEGEGEGGQLDRGTYYKMIEALRNRDAWAEAIKAQ</sequence>
<keyword evidence="5 10" id="KW-0317">Glutathione biosynthesis</keyword>
<name>A0A8H3HWM2_9LECA</name>
<dbReference type="GO" id="GO:0004357">
    <property type="term" value="F:glutamate-cysteine ligase activity"/>
    <property type="evidence" value="ECO:0007669"/>
    <property type="project" value="UniProtKB-UniRule"/>
</dbReference>
<dbReference type="GO" id="GO:0017109">
    <property type="term" value="C:glutamate-cysteine ligase complex"/>
    <property type="evidence" value="ECO:0007669"/>
    <property type="project" value="TreeGrafter"/>
</dbReference>
<evidence type="ECO:0000256" key="7">
    <source>
        <dbReference type="ARBA" id="ARBA00022840"/>
    </source>
</evidence>
<dbReference type="SUPFAM" id="SSF55931">
    <property type="entry name" value="Glutamine synthetase/guanido kinase"/>
    <property type="match status" value="1"/>
</dbReference>
<comment type="similarity">
    <text evidence="2 10">Belongs to the glutamate--cysteine ligase type 3 family.</text>
</comment>
<gene>
    <name evidence="11" type="ORF">GOMPHAMPRED_003196</name>
</gene>
<evidence type="ECO:0000256" key="4">
    <source>
        <dbReference type="ARBA" id="ARBA00022598"/>
    </source>
</evidence>
<dbReference type="InterPro" id="IPR004308">
    <property type="entry name" value="GCS"/>
</dbReference>
<dbReference type="PANTHER" id="PTHR11164">
    <property type="entry name" value="GLUTAMATE CYSTEINE LIGASE"/>
    <property type="match status" value="1"/>
</dbReference>
<keyword evidence="4 10" id="KW-0436">Ligase</keyword>
<dbReference type="OrthoDB" id="7939818at2759"/>
<evidence type="ECO:0000256" key="9">
    <source>
        <dbReference type="ARBA" id="ARBA00032122"/>
    </source>
</evidence>
<comment type="catalytic activity">
    <reaction evidence="10">
        <text>L-cysteine + L-glutamate + ATP = gamma-L-glutamyl-L-cysteine + ADP + phosphate + H(+)</text>
        <dbReference type="Rhea" id="RHEA:13285"/>
        <dbReference type="ChEBI" id="CHEBI:15378"/>
        <dbReference type="ChEBI" id="CHEBI:29985"/>
        <dbReference type="ChEBI" id="CHEBI:30616"/>
        <dbReference type="ChEBI" id="CHEBI:35235"/>
        <dbReference type="ChEBI" id="CHEBI:43474"/>
        <dbReference type="ChEBI" id="CHEBI:58173"/>
        <dbReference type="ChEBI" id="CHEBI:456216"/>
        <dbReference type="EC" id="6.3.2.2"/>
    </reaction>
</comment>
<dbReference type="Pfam" id="PF03074">
    <property type="entry name" value="GCS"/>
    <property type="match status" value="1"/>
</dbReference>
<proteinExistence type="inferred from homology"/>
<dbReference type="UniPathway" id="UPA00142">
    <property type="reaction ID" value="UER00209"/>
</dbReference>
<evidence type="ECO:0000256" key="6">
    <source>
        <dbReference type="ARBA" id="ARBA00022741"/>
    </source>
</evidence>
<evidence type="ECO:0000256" key="8">
    <source>
        <dbReference type="ARBA" id="ARBA00030585"/>
    </source>
</evidence>
<protein>
    <recommendedName>
        <fullName evidence="3 10">Glutamate--cysteine ligase</fullName>
        <ecNumber evidence="3 10">6.3.2.2</ecNumber>
    </recommendedName>
    <alternativeName>
        <fullName evidence="9 10">Gamma-ECS</fullName>
    </alternativeName>
    <alternativeName>
        <fullName evidence="8 10">Gamma-glutamylcysteine synthetase</fullName>
    </alternativeName>
</protein>
<evidence type="ECO:0000256" key="5">
    <source>
        <dbReference type="ARBA" id="ARBA00022684"/>
    </source>
</evidence>
<keyword evidence="7 10" id="KW-0067">ATP-binding</keyword>
<organism evidence="11 12">
    <name type="scientific">Gomphillus americanus</name>
    <dbReference type="NCBI Taxonomy" id="1940652"/>
    <lineage>
        <taxon>Eukaryota</taxon>
        <taxon>Fungi</taxon>
        <taxon>Dikarya</taxon>
        <taxon>Ascomycota</taxon>
        <taxon>Pezizomycotina</taxon>
        <taxon>Lecanoromycetes</taxon>
        <taxon>OSLEUM clade</taxon>
        <taxon>Ostropomycetidae</taxon>
        <taxon>Ostropales</taxon>
        <taxon>Graphidaceae</taxon>
        <taxon>Gomphilloideae</taxon>
        <taxon>Gomphillus</taxon>
    </lineage>
</organism>
<comment type="caution">
    <text evidence="11">The sequence shown here is derived from an EMBL/GenBank/DDBJ whole genome shotgun (WGS) entry which is preliminary data.</text>
</comment>
<dbReference type="EMBL" id="CAJPDQ010000002">
    <property type="protein sequence ID" value="CAF9905467.1"/>
    <property type="molecule type" value="Genomic_DNA"/>
</dbReference>
<keyword evidence="6 10" id="KW-0547">Nucleotide-binding</keyword>
<keyword evidence="12" id="KW-1185">Reference proteome</keyword>
<evidence type="ECO:0000256" key="1">
    <source>
        <dbReference type="ARBA" id="ARBA00005006"/>
    </source>
</evidence>
<comment type="pathway">
    <text evidence="1 10">Sulfur metabolism; glutathione biosynthesis; glutathione from L-cysteine and L-glutamate: step 1/2.</text>
</comment>
<dbReference type="GO" id="GO:0006750">
    <property type="term" value="P:glutathione biosynthetic process"/>
    <property type="evidence" value="ECO:0007669"/>
    <property type="project" value="UniProtKB-UniRule"/>
</dbReference>
<evidence type="ECO:0000256" key="2">
    <source>
        <dbReference type="ARBA" id="ARBA00008100"/>
    </source>
</evidence>
<accession>A0A8H3HWM2</accession>